<organism evidence="3 4">
    <name type="scientific">Sodiomyces alkalinus (strain CBS 110278 / VKM F-3762 / F11)</name>
    <name type="common">Alkaliphilic filamentous fungus</name>
    <dbReference type="NCBI Taxonomy" id="1314773"/>
    <lineage>
        <taxon>Eukaryota</taxon>
        <taxon>Fungi</taxon>
        <taxon>Dikarya</taxon>
        <taxon>Ascomycota</taxon>
        <taxon>Pezizomycotina</taxon>
        <taxon>Sordariomycetes</taxon>
        <taxon>Hypocreomycetidae</taxon>
        <taxon>Glomerellales</taxon>
        <taxon>Plectosphaerellaceae</taxon>
        <taxon>Sodiomyces</taxon>
    </lineage>
</organism>
<feature type="domain" description="DUF2470" evidence="2">
    <location>
        <begin position="14"/>
        <end position="89"/>
    </location>
</feature>
<dbReference type="Proteomes" id="UP000272025">
    <property type="component" value="Unassembled WGS sequence"/>
</dbReference>
<keyword evidence="1" id="KW-0812">Transmembrane</keyword>
<dbReference type="PANTHER" id="PTHR37783:SF1">
    <property type="entry name" value="MEMBRANE PROTEIN, PUTATIVE (AFU_ORTHOLOGUE AFUA_1G04315)-RELATED"/>
    <property type="match status" value="1"/>
</dbReference>
<accession>A0A3N2Q9J7</accession>
<dbReference type="OrthoDB" id="5553410at2759"/>
<dbReference type="Pfam" id="PF10615">
    <property type="entry name" value="DUF2470"/>
    <property type="match status" value="1"/>
</dbReference>
<dbReference type="GeneID" id="39578961"/>
<evidence type="ECO:0000313" key="3">
    <source>
        <dbReference type="EMBL" id="ROT43434.1"/>
    </source>
</evidence>
<evidence type="ECO:0000259" key="2">
    <source>
        <dbReference type="Pfam" id="PF10615"/>
    </source>
</evidence>
<dbReference type="InterPro" id="IPR019595">
    <property type="entry name" value="DUF2470"/>
</dbReference>
<evidence type="ECO:0000313" key="4">
    <source>
        <dbReference type="Proteomes" id="UP000272025"/>
    </source>
</evidence>
<proteinExistence type="predicted"/>
<dbReference type="EMBL" id="ML119051">
    <property type="protein sequence ID" value="ROT43434.1"/>
    <property type="molecule type" value="Genomic_DNA"/>
</dbReference>
<keyword evidence="4" id="KW-1185">Reference proteome</keyword>
<dbReference type="AlphaFoldDB" id="A0A3N2Q9J7"/>
<dbReference type="InterPro" id="IPR037119">
    <property type="entry name" value="Haem_oxidase_HugZ-like_sf"/>
</dbReference>
<feature type="transmembrane region" description="Helical" evidence="1">
    <location>
        <begin position="155"/>
        <end position="176"/>
    </location>
</feature>
<keyword evidence="1" id="KW-1133">Transmembrane helix</keyword>
<feature type="transmembrane region" description="Helical" evidence="1">
    <location>
        <begin position="115"/>
        <end position="135"/>
    </location>
</feature>
<gene>
    <name evidence="3" type="ORF">SODALDRAFT_327635</name>
</gene>
<sequence length="231" mass="25654">MGGPLSMFDEAAHARIANHMNNHHKRELSHYLRHYSGLSARAASSPELIEISLTGMTITAGGSGGAKFRIPFEPPLSSPAEVRGRVVTMDTEARTALGIRDVYVTTYTPPRGFDIAVFGGVALYFLSYATLPHLLPGTPFWSALAAFFPGGPRAFRWLVTALFWPVLGIHVFEVWWMHRTRLLPHGVDTGSRLWWTWVGSTFFEGVCAFRRIDSIIADKTKEKEEKAAASH</sequence>
<dbReference type="Gene3D" id="3.20.180.10">
    <property type="entry name" value="PNP-oxidase-like"/>
    <property type="match status" value="1"/>
</dbReference>
<evidence type="ECO:0000256" key="1">
    <source>
        <dbReference type="SAM" id="Phobius"/>
    </source>
</evidence>
<name>A0A3N2Q9J7_SODAK</name>
<dbReference type="PANTHER" id="PTHR37783">
    <property type="entry name" value="MEMBRANE PROTEIN, PUTATIVE (AFU_ORTHOLOGUE AFUA_1G04315)-RELATED"/>
    <property type="match status" value="1"/>
</dbReference>
<dbReference type="RefSeq" id="XP_028471240.1">
    <property type="nucleotide sequence ID" value="XM_028610483.1"/>
</dbReference>
<keyword evidence="1" id="KW-0472">Membrane</keyword>
<reference evidence="3 4" key="1">
    <citation type="journal article" date="2018" name="Mol. Ecol.">
        <title>The obligate alkalophilic soda-lake fungus Sodiomyces alkalinus has shifted to a protein diet.</title>
        <authorList>
            <person name="Grum-Grzhimaylo A.A."/>
            <person name="Falkoski D.L."/>
            <person name="van den Heuvel J."/>
            <person name="Valero-Jimenez C.A."/>
            <person name="Min B."/>
            <person name="Choi I.G."/>
            <person name="Lipzen A."/>
            <person name="Daum C.G."/>
            <person name="Aanen D.K."/>
            <person name="Tsang A."/>
            <person name="Henrissat B."/>
            <person name="Bilanenko E.N."/>
            <person name="de Vries R.P."/>
            <person name="van Kan J.A.L."/>
            <person name="Grigoriev I.V."/>
            <person name="Debets A.J.M."/>
        </authorList>
    </citation>
    <scope>NUCLEOTIDE SEQUENCE [LARGE SCALE GENOMIC DNA]</scope>
    <source>
        <strain evidence="3 4">F11</strain>
    </source>
</reference>
<protein>
    <recommendedName>
        <fullName evidence="2">DUF2470 domain-containing protein</fullName>
    </recommendedName>
</protein>